<name>A0ABD2NK93_9CUCU</name>
<evidence type="ECO:0000313" key="2">
    <source>
        <dbReference type="EMBL" id="KAL3278954.1"/>
    </source>
</evidence>
<feature type="region of interest" description="Disordered" evidence="1">
    <location>
        <begin position="1"/>
        <end position="93"/>
    </location>
</feature>
<evidence type="ECO:0000313" key="3">
    <source>
        <dbReference type="Proteomes" id="UP001516400"/>
    </source>
</evidence>
<evidence type="ECO:0000256" key="1">
    <source>
        <dbReference type="SAM" id="MobiDB-lite"/>
    </source>
</evidence>
<feature type="compositionally biased region" description="Basic and acidic residues" evidence="1">
    <location>
        <begin position="84"/>
        <end position="93"/>
    </location>
</feature>
<feature type="compositionally biased region" description="Basic and acidic residues" evidence="1">
    <location>
        <begin position="7"/>
        <end position="25"/>
    </location>
</feature>
<dbReference type="EMBL" id="JABFTP020000124">
    <property type="protein sequence ID" value="KAL3278954.1"/>
    <property type="molecule type" value="Genomic_DNA"/>
</dbReference>
<feature type="compositionally biased region" description="Basic and acidic residues" evidence="1">
    <location>
        <begin position="55"/>
        <end position="70"/>
    </location>
</feature>
<comment type="caution">
    <text evidence="2">The sequence shown here is derived from an EMBL/GenBank/DDBJ whole genome shotgun (WGS) entry which is preliminary data.</text>
</comment>
<dbReference type="Proteomes" id="UP001516400">
    <property type="component" value="Unassembled WGS sequence"/>
</dbReference>
<keyword evidence="3" id="KW-1185">Reference proteome</keyword>
<organism evidence="2 3">
    <name type="scientific">Cryptolaemus montrouzieri</name>
    <dbReference type="NCBI Taxonomy" id="559131"/>
    <lineage>
        <taxon>Eukaryota</taxon>
        <taxon>Metazoa</taxon>
        <taxon>Ecdysozoa</taxon>
        <taxon>Arthropoda</taxon>
        <taxon>Hexapoda</taxon>
        <taxon>Insecta</taxon>
        <taxon>Pterygota</taxon>
        <taxon>Neoptera</taxon>
        <taxon>Endopterygota</taxon>
        <taxon>Coleoptera</taxon>
        <taxon>Polyphaga</taxon>
        <taxon>Cucujiformia</taxon>
        <taxon>Coccinelloidea</taxon>
        <taxon>Coccinellidae</taxon>
        <taxon>Scymninae</taxon>
        <taxon>Scymnini</taxon>
        <taxon>Cryptolaemus</taxon>
    </lineage>
</organism>
<accession>A0ABD2NK93</accession>
<reference evidence="2 3" key="1">
    <citation type="journal article" date="2021" name="BMC Biol.">
        <title>Horizontally acquired antibacterial genes associated with adaptive radiation of ladybird beetles.</title>
        <authorList>
            <person name="Li H.S."/>
            <person name="Tang X.F."/>
            <person name="Huang Y.H."/>
            <person name="Xu Z.Y."/>
            <person name="Chen M.L."/>
            <person name="Du X.Y."/>
            <person name="Qiu B.Y."/>
            <person name="Chen P.T."/>
            <person name="Zhang W."/>
            <person name="Slipinski A."/>
            <person name="Escalona H.E."/>
            <person name="Waterhouse R.M."/>
            <person name="Zwick A."/>
            <person name="Pang H."/>
        </authorList>
    </citation>
    <scope>NUCLEOTIDE SEQUENCE [LARGE SCALE GENOMIC DNA]</scope>
    <source>
        <strain evidence="2">SYSU2018</strain>
    </source>
</reference>
<feature type="compositionally biased region" description="Basic residues" evidence="1">
    <location>
        <begin position="27"/>
        <end position="54"/>
    </location>
</feature>
<protein>
    <submittedName>
        <fullName evidence="2">Uncharacterized protein</fullName>
    </submittedName>
</protein>
<gene>
    <name evidence="2" type="ORF">HHI36_016472</name>
</gene>
<dbReference type="AlphaFoldDB" id="A0ABD2NK93"/>
<proteinExistence type="predicted"/>
<sequence length="93" mass="10976">METFFEENEKKRKEREESLKKECKTKINPKNRGKTSNKAKKYSPEKRKKRKKTSNKKEIVQRVKKERFGDATDTSEGEDVGSEYSKEDTLCVI</sequence>